<keyword evidence="3" id="KW-1185">Reference proteome</keyword>
<dbReference type="AlphaFoldDB" id="A0A2Z3JTA0"/>
<keyword evidence="1" id="KW-1133">Transmembrane helix</keyword>
<evidence type="ECO:0000313" key="2">
    <source>
        <dbReference type="EMBL" id="AWN24438.1"/>
    </source>
</evidence>
<reference evidence="2 3" key="1">
    <citation type="submission" date="2018-05" db="EMBL/GenBank/DDBJ databases">
        <title>Complete Genome Sequence of Deinococcus sp. strain 17bor-2.</title>
        <authorList>
            <person name="Srinivasan S."/>
        </authorList>
    </citation>
    <scope>NUCLEOTIDE SEQUENCE [LARGE SCALE GENOMIC DNA]</scope>
    <source>
        <strain evidence="2 3">17bor-2</strain>
    </source>
</reference>
<protein>
    <recommendedName>
        <fullName evidence="4">Colicin V production protein</fullName>
    </recommendedName>
</protein>
<evidence type="ECO:0008006" key="4">
    <source>
        <dbReference type="Google" id="ProtNLM"/>
    </source>
</evidence>
<feature type="transmembrane region" description="Helical" evidence="1">
    <location>
        <begin position="76"/>
        <end position="97"/>
    </location>
</feature>
<sequence>MTWFDALLVTLLAATTALGARRGLAGLAWGVGCVAVCFVSNALFRGWAALPVALLLGFGAAWIARRLLGPVLETWHLAAGAVGGFLLGAVLVGALALDFPIDQLSNQYPSNNLPPSVHDAVVNSYLKQTLFRVFDGSNALKILLIPDFSQR</sequence>
<evidence type="ECO:0000313" key="3">
    <source>
        <dbReference type="Proteomes" id="UP000245368"/>
    </source>
</evidence>
<gene>
    <name evidence="2" type="ORF">DKM44_03025</name>
</gene>
<name>A0A2Z3JTA0_9DEIO</name>
<evidence type="ECO:0000256" key="1">
    <source>
        <dbReference type="SAM" id="Phobius"/>
    </source>
</evidence>
<dbReference type="OrthoDB" id="71124at2"/>
<proteinExistence type="predicted"/>
<accession>A0A2Z3JTA0</accession>
<feature type="transmembrane region" description="Helical" evidence="1">
    <location>
        <begin position="46"/>
        <end position="64"/>
    </location>
</feature>
<dbReference type="KEGG" id="dez:DKM44_03025"/>
<dbReference type="Proteomes" id="UP000245368">
    <property type="component" value="Chromosome"/>
</dbReference>
<keyword evidence="1" id="KW-0472">Membrane</keyword>
<organism evidence="2 3">
    <name type="scientific">Deinococcus irradiatisoli</name>
    <dbReference type="NCBI Taxonomy" id="2202254"/>
    <lineage>
        <taxon>Bacteria</taxon>
        <taxon>Thermotogati</taxon>
        <taxon>Deinococcota</taxon>
        <taxon>Deinococci</taxon>
        <taxon>Deinococcales</taxon>
        <taxon>Deinococcaceae</taxon>
        <taxon>Deinococcus</taxon>
    </lineage>
</organism>
<dbReference type="EMBL" id="CP029494">
    <property type="protein sequence ID" value="AWN24438.1"/>
    <property type="molecule type" value="Genomic_DNA"/>
</dbReference>
<keyword evidence="1" id="KW-0812">Transmembrane</keyword>